<comment type="caution">
    <text evidence="2">The sequence shown here is derived from an EMBL/GenBank/DDBJ whole genome shotgun (WGS) entry which is preliminary data.</text>
</comment>
<proteinExistence type="predicted"/>
<organism evidence="2 3">
    <name type="scientific">Rhizobium brockwellii</name>
    <dbReference type="NCBI Taxonomy" id="3019932"/>
    <lineage>
        <taxon>Bacteria</taxon>
        <taxon>Pseudomonadati</taxon>
        <taxon>Pseudomonadota</taxon>
        <taxon>Alphaproteobacteria</taxon>
        <taxon>Hyphomicrobiales</taxon>
        <taxon>Rhizobiaceae</taxon>
        <taxon>Rhizobium/Agrobacterium group</taxon>
        <taxon>Rhizobium</taxon>
    </lineage>
</organism>
<accession>A0ABU3YLD7</accession>
<protein>
    <submittedName>
        <fullName evidence="2">Uncharacterized protein</fullName>
    </submittedName>
</protein>
<name>A0ABU3YLD7_9HYPH</name>
<evidence type="ECO:0000256" key="1">
    <source>
        <dbReference type="SAM" id="MobiDB-lite"/>
    </source>
</evidence>
<evidence type="ECO:0000313" key="3">
    <source>
        <dbReference type="Proteomes" id="UP001187203"/>
    </source>
</evidence>
<gene>
    <name evidence="2" type="ORF">R1523_14220</name>
</gene>
<sequence>MEDGPLAAKFEINSRGRDGPWQAAKRRLPTWRRRRANAWEDRGGGGGGKKAGCPSMREHLKYPFRSDGGWPTPFGVRVDRQDTDIDYQLDRQYQFAIIIRFGEYFSGLAA</sequence>
<dbReference type="GeneID" id="303219295"/>
<dbReference type="Proteomes" id="UP001187203">
    <property type="component" value="Unassembled WGS sequence"/>
</dbReference>
<keyword evidence="3" id="KW-1185">Reference proteome</keyword>
<feature type="region of interest" description="Disordered" evidence="1">
    <location>
        <begin position="34"/>
        <end position="55"/>
    </location>
</feature>
<evidence type="ECO:0000313" key="2">
    <source>
        <dbReference type="EMBL" id="MDV4186656.1"/>
    </source>
</evidence>
<dbReference type="RefSeq" id="WP_245483469.1">
    <property type="nucleotide sequence ID" value="NZ_CP053439.1"/>
</dbReference>
<reference evidence="3" key="1">
    <citation type="journal article" date="2023" name="Int. J. Mol. Sci.">
        <title>Genomic and Metabolic Characterization of Plant Growth-Promoting Rhizobacteria Isolated from Nodules of Clovers Grown in Non-Farmed Soil.</title>
        <authorList>
            <person name="Wojcik M."/>
            <person name="Koper P."/>
            <person name="Zebracki K."/>
            <person name="Marczak M."/>
            <person name="Mazur A."/>
        </authorList>
    </citation>
    <scope>NUCLEOTIDE SEQUENCE [LARGE SCALE GENOMIC DNA]</scope>
    <source>
        <strain evidence="3">KB12</strain>
    </source>
</reference>
<dbReference type="EMBL" id="JAWJWI010000006">
    <property type="protein sequence ID" value="MDV4186656.1"/>
    <property type="molecule type" value="Genomic_DNA"/>
</dbReference>